<proteinExistence type="predicted"/>
<dbReference type="Gene3D" id="3.60.10.10">
    <property type="entry name" value="Endonuclease/exonuclease/phosphatase"/>
    <property type="match status" value="1"/>
</dbReference>
<reference evidence="2 3" key="1">
    <citation type="journal article" date="2014" name="Nat. Commun.">
        <title>Molecular traces of alternative social organization in a termite genome.</title>
        <authorList>
            <person name="Terrapon N."/>
            <person name="Li C."/>
            <person name="Robertson H.M."/>
            <person name="Ji L."/>
            <person name="Meng X."/>
            <person name="Booth W."/>
            <person name="Chen Z."/>
            <person name="Childers C.P."/>
            <person name="Glastad K.M."/>
            <person name="Gokhale K."/>
            <person name="Gowin J."/>
            <person name="Gronenberg W."/>
            <person name="Hermansen R.A."/>
            <person name="Hu H."/>
            <person name="Hunt B.G."/>
            <person name="Huylmans A.K."/>
            <person name="Khalil S.M."/>
            <person name="Mitchell R.D."/>
            <person name="Munoz-Torres M.C."/>
            <person name="Mustard J.A."/>
            <person name="Pan H."/>
            <person name="Reese J.T."/>
            <person name="Scharf M.E."/>
            <person name="Sun F."/>
            <person name="Vogel H."/>
            <person name="Xiao J."/>
            <person name="Yang W."/>
            <person name="Yang Z."/>
            <person name="Yang Z."/>
            <person name="Zhou J."/>
            <person name="Zhu J."/>
            <person name="Brent C.S."/>
            <person name="Elsik C.G."/>
            <person name="Goodisman M.A."/>
            <person name="Liberles D.A."/>
            <person name="Roe R.M."/>
            <person name="Vargo E.L."/>
            <person name="Vilcinskas A."/>
            <person name="Wang J."/>
            <person name="Bornberg-Bauer E."/>
            <person name="Korb J."/>
            <person name="Zhang G."/>
            <person name="Liebig J."/>
        </authorList>
    </citation>
    <scope>NUCLEOTIDE SEQUENCE [LARGE SCALE GENOMIC DNA]</scope>
    <source>
        <tissue evidence="2">Whole organism</tissue>
    </source>
</reference>
<dbReference type="AlphaFoldDB" id="A0A067RIJ7"/>
<dbReference type="STRING" id="136037.A0A067RIJ7"/>
<evidence type="ECO:0000259" key="1">
    <source>
        <dbReference type="Pfam" id="PF14529"/>
    </source>
</evidence>
<accession>A0A067RIJ7</accession>
<evidence type="ECO:0000313" key="2">
    <source>
        <dbReference type="EMBL" id="KDR23612.1"/>
    </source>
</evidence>
<dbReference type="InParanoid" id="A0A067RIJ7"/>
<keyword evidence="3" id="KW-1185">Reference proteome</keyword>
<sequence>MIKKKYQKDIKIWEAIDQRLIKVNLESFRYRLNLIGIYAPNEIDNPEMIDKFYSKLDEVISECGNTREVILMGDLNARVGRGIEDPVVGQYGETTRNNNGKKLIQLCQQFKLKNNNGFYKHIDINKYIWEDITRGRRSIIDYIITRQETKINIMDVRVQRGPECGSNHLLVRSKMVLPPKGRRKQEDKEKGRQEERRYNLQGLIQPSI</sequence>
<dbReference type="GO" id="GO:0003824">
    <property type="term" value="F:catalytic activity"/>
    <property type="evidence" value="ECO:0007669"/>
    <property type="project" value="InterPro"/>
</dbReference>
<dbReference type="OMA" id="RNTHADD"/>
<gene>
    <name evidence="2" type="ORF">L798_12171</name>
</gene>
<dbReference type="InterPro" id="IPR005135">
    <property type="entry name" value="Endo/exonuclease/phosphatase"/>
</dbReference>
<name>A0A067RIJ7_ZOONE</name>
<organism evidence="2 3">
    <name type="scientific">Zootermopsis nevadensis</name>
    <name type="common">Dampwood termite</name>
    <dbReference type="NCBI Taxonomy" id="136037"/>
    <lineage>
        <taxon>Eukaryota</taxon>
        <taxon>Metazoa</taxon>
        <taxon>Ecdysozoa</taxon>
        <taxon>Arthropoda</taxon>
        <taxon>Hexapoda</taxon>
        <taxon>Insecta</taxon>
        <taxon>Pterygota</taxon>
        <taxon>Neoptera</taxon>
        <taxon>Polyneoptera</taxon>
        <taxon>Dictyoptera</taxon>
        <taxon>Blattodea</taxon>
        <taxon>Blattoidea</taxon>
        <taxon>Termitoidae</taxon>
        <taxon>Termopsidae</taxon>
        <taxon>Zootermopsis</taxon>
    </lineage>
</organism>
<evidence type="ECO:0000313" key="3">
    <source>
        <dbReference type="Proteomes" id="UP000027135"/>
    </source>
</evidence>
<dbReference type="Pfam" id="PF14529">
    <property type="entry name" value="Exo_endo_phos_2"/>
    <property type="match status" value="1"/>
</dbReference>
<dbReference type="eggNOG" id="KOG1075">
    <property type="taxonomic scope" value="Eukaryota"/>
</dbReference>
<protein>
    <submittedName>
        <fullName evidence="2">Craniofacial development protein 2</fullName>
    </submittedName>
</protein>
<dbReference type="InterPro" id="IPR036691">
    <property type="entry name" value="Endo/exonu/phosph_ase_sf"/>
</dbReference>
<dbReference type="Proteomes" id="UP000027135">
    <property type="component" value="Unassembled WGS sequence"/>
</dbReference>
<feature type="domain" description="Endonuclease/exonuclease/phosphatase" evidence="1">
    <location>
        <begin position="33"/>
        <end position="171"/>
    </location>
</feature>
<dbReference type="EMBL" id="KK852456">
    <property type="protein sequence ID" value="KDR23612.1"/>
    <property type="molecule type" value="Genomic_DNA"/>
</dbReference>
<dbReference type="SUPFAM" id="SSF56219">
    <property type="entry name" value="DNase I-like"/>
    <property type="match status" value="1"/>
</dbReference>